<gene>
    <name evidence="2" type="ORF">DIS07_00550</name>
</gene>
<dbReference type="EMBL" id="QFFG01000001">
    <property type="protein sequence ID" value="PWG06354.1"/>
    <property type="molecule type" value="Genomic_DNA"/>
</dbReference>
<evidence type="ECO:0000313" key="2">
    <source>
        <dbReference type="EMBL" id="PWG06354.1"/>
    </source>
</evidence>
<name>A0A2U2JDG0_9FLAO</name>
<evidence type="ECO:0000313" key="3">
    <source>
        <dbReference type="Proteomes" id="UP000245670"/>
    </source>
</evidence>
<keyword evidence="3" id="KW-1185">Reference proteome</keyword>
<reference evidence="2 3" key="1">
    <citation type="submission" date="2018-05" db="EMBL/GenBank/DDBJ databases">
        <title>Polaribacter aquimarinus sp. nov., isolated from sediment in a sediment of sea.</title>
        <authorList>
            <person name="Lu D."/>
        </authorList>
    </citation>
    <scope>NUCLEOTIDE SEQUENCE [LARGE SCALE GENOMIC DNA]</scope>
    <source>
        <strain evidence="2 3">ZY113</strain>
    </source>
</reference>
<accession>A0A2U2JDG0</accession>
<dbReference type="RefSeq" id="WP_109403270.1">
    <property type="nucleotide sequence ID" value="NZ_QFFG01000001.1"/>
</dbReference>
<dbReference type="AlphaFoldDB" id="A0A2U2JDG0"/>
<keyword evidence="1" id="KW-0732">Signal</keyword>
<feature type="signal peptide" evidence="1">
    <location>
        <begin position="1"/>
        <end position="18"/>
    </location>
</feature>
<proteinExistence type="predicted"/>
<evidence type="ECO:0008006" key="4">
    <source>
        <dbReference type="Google" id="ProtNLM"/>
    </source>
</evidence>
<evidence type="ECO:0000256" key="1">
    <source>
        <dbReference type="SAM" id="SignalP"/>
    </source>
</evidence>
<dbReference type="Proteomes" id="UP000245670">
    <property type="component" value="Unassembled WGS sequence"/>
</dbReference>
<sequence length="244" mass="27035">MKKHLFLFFIALSFVVQSQESVLLRFNYNTGEKYLLDMKISQKMGTVMTNDMAFVMSQKITAIDDDTFDSEMKIEKIVVKVIQSGTEVNYDSTKNEAELDVTGKMMKSQMDPMLKAVIKVKSSTLGKEIETKVEPNVLGLNNMTNQSSNIVYPKEAVSIGSSWSMIKSEKGMEMKFVYTVSSITSKLVLLDITGTVGGLAKGTIKGIMYIDKNSGVTQYSTIDMDMSISGQQLSTSLVATVKKQ</sequence>
<organism evidence="2 3">
    <name type="scientific">Polaribacter aquimarinus</name>
    <dbReference type="NCBI Taxonomy" id="2100726"/>
    <lineage>
        <taxon>Bacteria</taxon>
        <taxon>Pseudomonadati</taxon>
        <taxon>Bacteroidota</taxon>
        <taxon>Flavobacteriia</taxon>
        <taxon>Flavobacteriales</taxon>
        <taxon>Flavobacteriaceae</taxon>
    </lineage>
</organism>
<dbReference type="OrthoDB" id="1199105at2"/>
<comment type="caution">
    <text evidence="2">The sequence shown here is derived from an EMBL/GenBank/DDBJ whole genome shotgun (WGS) entry which is preliminary data.</text>
</comment>
<protein>
    <recommendedName>
        <fullName evidence="4">DUF4412 domain-containing protein</fullName>
    </recommendedName>
</protein>
<feature type="chain" id="PRO_5015489306" description="DUF4412 domain-containing protein" evidence="1">
    <location>
        <begin position="19"/>
        <end position="244"/>
    </location>
</feature>